<dbReference type="Ensembl" id="ENSSMRT00000017229.1">
    <property type="protein sequence ID" value="ENSSMRP00000014791.1"/>
    <property type="gene ID" value="ENSSMRG00000011509.1"/>
</dbReference>
<feature type="compositionally biased region" description="Basic and acidic residues" evidence="1">
    <location>
        <begin position="166"/>
        <end position="177"/>
    </location>
</feature>
<feature type="compositionally biased region" description="Basic and acidic residues" evidence="1">
    <location>
        <begin position="25"/>
        <end position="40"/>
    </location>
</feature>
<dbReference type="Pfam" id="PF15274">
    <property type="entry name" value="MLIP"/>
    <property type="match status" value="1"/>
</dbReference>
<dbReference type="Proteomes" id="UP000694421">
    <property type="component" value="Unplaced"/>
</dbReference>
<name>A0A8D0C6D2_SALMN</name>
<dbReference type="PANTHER" id="PTHR31514">
    <property type="entry name" value="MUSCULAR LMNA-INTERACTING PROTEIN MLIP"/>
    <property type="match status" value="1"/>
</dbReference>
<protein>
    <submittedName>
        <fullName evidence="2">Muscular LMNA interacting protein</fullName>
    </submittedName>
</protein>
<dbReference type="AlphaFoldDB" id="A0A8D0C6D2"/>
<feature type="region of interest" description="Disordered" evidence="1">
    <location>
        <begin position="166"/>
        <end position="222"/>
    </location>
</feature>
<sequence length="507" mass="56584">MELGACKRKTSTGGGLWKGQLEQPAQRREQTRRHDEKEKLPLSSLYRDQVPSESGFPRFTFVPSFGRLPTEVHVANTGTFNERVDGEPVEAKPQKISLHRTGEGAEDWVLGTQIKHGSGGFSTFSEGDHKLFQDKEHRRSRGKMEEDLFKAEFVFIVDSDEDKQVAEDNGYGHENPKTLDTSSSGSTGGESRRFLNMPSLPLHYEPSSSSSNQEKEPQTHKIKTSYKALAAIPTNTVLLEQKALDESTKTERTIEDEALDTHSEMCSPAQLRQQTEELCAAIDEVLQESRPMHRSNSSPSSLQTILESDPGRTSAASQRPGGRETKFANLYLSASSVTDSPKTKPGVIRPALVKAKIIVKEEEPVQPNPFKKYLEETSDSQTEEDPSFSHPFLHTKLNLPNKSPLHRQAISHADSLTASDILDNSYRLYDRSILYSKPAHPIVPIPENEALSSKEFCSARIKNKTDLPTYQEIKDLSKRKVADNGSPYNRSHCLARADLENISAKNN</sequence>
<feature type="compositionally biased region" description="Basic residues" evidence="1">
    <location>
        <begin position="1"/>
        <end position="10"/>
    </location>
</feature>
<dbReference type="GeneTree" id="ENSGT00390000015862"/>
<dbReference type="InterPro" id="IPR029331">
    <property type="entry name" value="MLIP"/>
</dbReference>
<reference evidence="2" key="1">
    <citation type="submission" date="2025-08" db="UniProtKB">
        <authorList>
            <consortium name="Ensembl"/>
        </authorList>
    </citation>
    <scope>IDENTIFICATION</scope>
</reference>
<evidence type="ECO:0000313" key="3">
    <source>
        <dbReference type="Proteomes" id="UP000694421"/>
    </source>
</evidence>
<evidence type="ECO:0000313" key="2">
    <source>
        <dbReference type="Ensembl" id="ENSSMRP00000014791.1"/>
    </source>
</evidence>
<organism evidence="2 3">
    <name type="scientific">Salvator merianae</name>
    <name type="common">Argentine black and white tegu</name>
    <name type="synonym">Tupinambis merianae</name>
    <dbReference type="NCBI Taxonomy" id="96440"/>
    <lineage>
        <taxon>Eukaryota</taxon>
        <taxon>Metazoa</taxon>
        <taxon>Chordata</taxon>
        <taxon>Craniata</taxon>
        <taxon>Vertebrata</taxon>
        <taxon>Euteleostomi</taxon>
        <taxon>Lepidosauria</taxon>
        <taxon>Squamata</taxon>
        <taxon>Bifurcata</taxon>
        <taxon>Unidentata</taxon>
        <taxon>Episquamata</taxon>
        <taxon>Laterata</taxon>
        <taxon>Teiioidea</taxon>
        <taxon>Teiidae</taxon>
        <taxon>Salvator</taxon>
    </lineage>
</organism>
<dbReference type="PANTHER" id="PTHR31514:SF1">
    <property type="entry name" value="MUSCULAR LMNA-INTERACTING PROTEIN"/>
    <property type="match status" value="1"/>
</dbReference>
<feature type="compositionally biased region" description="Polar residues" evidence="1">
    <location>
        <begin position="294"/>
        <end position="306"/>
    </location>
</feature>
<feature type="region of interest" description="Disordered" evidence="1">
    <location>
        <begin position="1"/>
        <end position="44"/>
    </location>
</feature>
<reference evidence="2" key="2">
    <citation type="submission" date="2025-09" db="UniProtKB">
        <authorList>
            <consortium name="Ensembl"/>
        </authorList>
    </citation>
    <scope>IDENTIFICATION</scope>
</reference>
<keyword evidence="3" id="KW-1185">Reference proteome</keyword>
<feature type="region of interest" description="Disordered" evidence="1">
    <location>
        <begin position="287"/>
        <end position="324"/>
    </location>
</feature>
<proteinExistence type="predicted"/>
<accession>A0A8D0C6D2</accession>
<evidence type="ECO:0000256" key="1">
    <source>
        <dbReference type="SAM" id="MobiDB-lite"/>
    </source>
</evidence>